<dbReference type="PANTHER" id="PTHR43844">
    <property type="entry name" value="METHIONINE SYNTHASE"/>
    <property type="match status" value="1"/>
</dbReference>
<dbReference type="GO" id="GO:0009086">
    <property type="term" value="P:methionine biosynthetic process"/>
    <property type="evidence" value="ECO:0007669"/>
    <property type="project" value="InterPro"/>
</dbReference>
<dbReference type="InterPro" id="IPR002629">
    <property type="entry name" value="Met_Synth_C/arc"/>
</dbReference>
<name>A0A1M7XW05_9BACT</name>
<dbReference type="EMBL" id="FRFE01000001">
    <property type="protein sequence ID" value="SHO42629.1"/>
    <property type="molecule type" value="Genomic_DNA"/>
</dbReference>
<dbReference type="Gene3D" id="3.20.20.210">
    <property type="match status" value="1"/>
</dbReference>
<reference evidence="2 3" key="1">
    <citation type="submission" date="2016-12" db="EMBL/GenBank/DDBJ databases">
        <authorList>
            <person name="Song W.-J."/>
            <person name="Kurnit D.M."/>
        </authorList>
    </citation>
    <scope>NUCLEOTIDE SEQUENCE [LARGE SCALE GENOMIC DNA]</scope>
    <source>
        <strain evidence="2 3">DSM 18488</strain>
    </source>
</reference>
<organism evidence="2 3">
    <name type="scientific">Desulfopila aestuarii DSM 18488</name>
    <dbReference type="NCBI Taxonomy" id="1121416"/>
    <lineage>
        <taxon>Bacteria</taxon>
        <taxon>Pseudomonadati</taxon>
        <taxon>Thermodesulfobacteriota</taxon>
        <taxon>Desulfobulbia</taxon>
        <taxon>Desulfobulbales</taxon>
        <taxon>Desulfocapsaceae</taxon>
        <taxon>Desulfopila</taxon>
    </lineage>
</organism>
<dbReference type="AlphaFoldDB" id="A0A1M7XW05"/>
<dbReference type="InterPro" id="IPR038071">
    <property type="entry name" value="UROD/MetE-like_sf"/>
</dbReference>
<dbReference type="STRING" id="1121416.SAMN02745220_00061"/>
<sequence length="220" mass="25129">MATNNTFLTTQVGSWPRSKTMLKALRGYQKGTVSRNEFNNVANDEIRRTVELQEKAGLDILVDGEHRRESFYAFITDKVAGTALMSLADMLDYVEDKAAFEEMLRTMDMPASAVKNPTCVGKLSRKESLALGDLRFMRNLTSKPVKITLPGPYLLTRSMWVTALTRKVYRNHKKMADDVVKILREELIDLRDAGCEFVQFDEPVLTEVVMSEECERRTFM</sequence>
<keyword evidence="3" id="KW-1185">Reference proteome</keyword>
<evidence type="ECO:0000313" key="2">
    <source>
        <dbReference type="EMBL" id="SHO42629.1"/>
    </source>
</evidence>
<dbReference type="Proteomes" id="UP000184603">
    <property type="component" value="Unassembled WGS sequence"/>
</dbReference>
<proteinExistence type="predicted"/>
<evidence type="ECO:0000313" key="3">
    <source>
        <dbReference type="Proteomes" id="UP000184603"/>
    </source>
</evidence>
<dbReference type="PANTHER" id="PTHR43844:SF2">
    <property type="entry name" value="SYNTHASE, VITAMIN-B12 INDEPENDENT, PUTATIVE (AFU_ORTHOLOGUE AFUA_3G12060)-RELATED"/>
    <property type="match status" value="1"/>
</dbReference>
<protein>
    <submittedName>
        <fullName evidence="2">Cobalamin-independent synthase, Catalytic domain</fullName>
    </submittedName>
</protein>
<gene>
    <name evidence="2" type="ORF">SAMN02745220_00061</name>
</gene>
<feature type="domain" description="Cobalamin-independent methionine synthase MetE C-terminal/archaeal" evidence="1">
    <location>
        <begin position="7"/>
        <end position="215"/>
    </location>
</feature>
<dbReference type="SUPFAM" id="SSF51726">
    <property type="entry name" value="UROD/MetE-like"/>
    <property type="match status" value="1"/>
</dbReference>
<accession>A0A1M7XW05</accession>
<dbReference type="GO" id="GO:0008270">
    <property type="term" value="F:zinc ion binding"/>
    <property type="evidence" value="ECO:0007669"/>
    <property type="project" value="InterPro"/>
</dbReference>
<evidence type="ECO:0000259" key="1">
    <source>
        <dbReference type="Pfam" id="PF01717"/>
    </source>
</evidence>
<dbReference type="GO" id="GO:0003871">
    <property type="term" value="F:5-methyltetrahydropteroyltriglutamate-homocysteine S-methyltransferase activity"/>
    <property type="evidence" value="ECO:0007669"/>
    <property type="project" value="InterPro"/>
</dbReference>
<dbReference type="Pfam" id="PF01717">
    <property type="entry name" value="Meth_synt_2"/>
    <property type="match status" value="1"/>
</dbReference>